<dbReference type="Proteomes" id="UP000800038">
    <property type="component" value="Unassembled WGS sequence"/>
</dbReference>
<gene>
    <name evidence="2" type="ORF">EJ02DRAFT_510403</name>
</gene>
<dbReference type="AlphaFoldDB" id="A0A6A5SX38"/>
<protein>
    <submittedName>
        <fullName evidence="2">Uncharacterized protein</fullName>
    </submittedName>
</protein>
<evidence type="ECO:0000313" key="2">
    <source>
        <dbReference type="EMBL" id="KAF1944274.1"/>
    </source>
</evidence>
<name>A0A6A5SX38_9PLEO</name>
<dbReference type="OrthoDB" id="3794487at2759"/>
<keyword evidence="3" id="KW-1185">Reference proteome</keyword>
<feature type="compositionally biased region" description="Acidic residues" evidence="1">
    <location>
        <begin position="21"/>
        <end position="34"/>
    </location>
</feature>
<evidence type="ECO:0000256" key="1">
    <source>
        <dbReference type="SAM" id="MobiDB-lite"/>
    </source>
</evidence>
<organism evidence="2 3">
    <name type="scientific">Clathrospora elynae</name>
    <dbReference type="NCBI Taxonomy" id="706981"/>
    <lineage>
        <taxon>Eukaryota</taxon>
        <taxon>Fungi</taxon>
        <taxon>Dikarya</taxon>
        <taxon>Ascomycota</taxon>
        <taxon>Pezizomycotina</taxon>
        <taxon>Dothideomycetes</taxon>
        <taxon>Pleosporomycetidae</taxon>
        <taxon>Pleosporales</taxon>
        <taxon>Diademaceae</taxon>
        <taxon>Clathrospora</taxon>
    </lineage>
</organism>
<evidence type="ECO:0000313" key="3">
    <source>
        <dbReference type="Proteomes" id="UP000800038"/>
    </source>
</evidence>
<accession>A0A6A5SX38</accession>
<reference evidence="2" key="1">
    <citation type="journal article" date="2020" name="Stud. Mycol.">
        <title>101 Dothideomycetes genomes: a test case for predicting lifestyles and emergence of pathogens.</title>
        <authorList>
            <person name="Haridas S."/>
            <person name="Albert R."/>
            <person name="Binder M."/>
            <person name="Bloem J."/>
            <person name="Labutti K."/>
            <person name="Salamov A."/>
            <person name="Andreopoulos B."/>
            <person name="Baker S."/>
            <person name="Barry K."/>
            <person name="Bills G."/>
            <person name="Bluhm B."/>
            <person name="Cannon C."/>
            <person name="Castanera R."/>
            <person name="Culley D."/>
            <person name="Daum C."/>
            <person name="Ezra D."/>
            <person name="Gonzalez J."/>
            <person name="Henrissat B."/>
            <person name="Kuo A."/>
            <person name="Liang C."/>
            <person name="Lipzen A."/>
            <person name="Lutzoni F."/>
            <person name="Magnuson J."/>
            <person name="Mondo S."/>
            <person name="Nolan M."/>
            <person name="Ohm R."/>
            <person name="Pangilinan J."/>
            <person name="Park H.-J."/>
            <person name="Ramirez L."/>
            <person name="Alfaro M."/>
            <person name="Sun H."/>
            <person name="Tritt A."/>
            <person name="Yoshinaga Y."/>
            <person name="Zwiers L.-H."/>
            <person name="Turgeon B."/>
            <person name="Goodwin S."/>
            <person name="Spatafora J."/>
            <person name="Crous P."/>
            <person name="Grigoriev I."/>
        </authorList>
    </citation>
    <scope>NUCLEOTIDE SEQUENCE</scope>
    <source>
        <strain evidence="2">CBS 161.51</strain>
    </source>
</reference>
<sequence length="368" mass="40489">MAATFSFPQWHPAVSRPSATMDDDGSDSDEYSENEESRLSLATSLKHIPNWTIKYFNYNTISGIGAVRKLSANHIRTDRRDGISKSFELEQSQFRPTYTEVKRVMLIAVPKPATSEPLGFIRFKHDKDGYCVGGLKLVNFNAILAYRTLGTGATTKARDAGQTGQHGEGMKLSELVFRSSKLTISALRAVGSSGSDKILKKMVQKASTQPRTPVAHPKKDFFLVIGAPGAARTIEDDKWRKVPLDIIPPATIVHVSQGGLIRDLIYKARMYLLGLRLPSGGTRGKDYIYGYNFNDGSTTRDRNSLARSGEEITRIAAIWAAAIRVDDSQDSDVTAEYTSLLLKSLNKKGDALLGSDDNCLPEEVAKKI</sequence>
<feature type="region of interest" description="Disordered" evidence="1">
    <location>
        <begin position="1"/>
        <end position="35"/>
    </location>
</feature>
<proteinExistence type="predicted"/>
<dbReference type="EMBL" id="ML976018">
    <property type="protein sequence ID" value="KAF1944274.1"/>
    <property type="molecule type" value="Genomic_DNA"/>
</dbReference>